<organism evidence="2 3">
    <name type="scientific">Batillaria attramentaria</name>
    <dbReference type="NCBI Taxonomy" id="370345"/>
    <lineage>
        <taxon>Eukaryota</taxon>
        <taxon>Metazoa</taxon>
        <taxon>Spiralia</taxon>
        <taxon>Lophotrochozoa</taxon>
        <taxon>Mollusca</taxon>
        <taxon>Gastropoda</taxon>
        <taxon>Caenogastropoda</taxon>
        <taxon>Sorbeoconcha</taxon>
        <taxon>Cerithioidea</taxon>
        <taxon>Batillariidae</taxon>
        <taxon>Batillaria</taxon>
    </lineage>
</organism>
<dbReference type="AlphaFoldDB" id="A0ABD0K4Z8"/>
<protein>
    <submittedName>
        <fullName evidence="2">Uncharacterized protein</fullName>
    </submittedName>
</protein>
<reference evidence="2 3" key="1">
    <citation type="journal article" date="2023" name="Sci. Data">
        <title>Genome assembly of the Korean intertidal mud-creeper Batillaria attramentaria.</title>
        <authorList>
            <person name="Patra A.K."/>
            <person name="Ho P.T."/>
            <person name="Jun S."/>
            <person name="Lee S.J."/>
            <person name="Kim Y."/>
            <person name="Won Y.J."/>
        </authorList>
    </citation>
    <scope>NUCLEOTIDE SEQUENCE [LARGE SCALE GENOMIC DNA]</scope>
    <source>
        <strain evidence="2">Wonlab-2016</strain>
    </source>
</reference>
<name>A0ABD0K4Z8_9CAEN</name>
<proteinExistence type="predicted"/>
<dbReference type="EMBL" id="JACVVK020000255">
    <property type="protein sequence ID" value="KAK7481892.1"/>
    <property type="molecule type" value="Genomic_DNA"/>
</dbReference>
<evidence type="ECO:0000313" key="2">
    <source>
        <dbReference type="EMBL" id="KAK7481892.1"/>
    </source>
</evidence>
<feature type="compositionally biased region" description="Basic residues" evidence="1">
    <location>
        <begin position="75"/>
        <end position="90"/>
    </location>
</feature>
<dbReference type="Proteomes" id="UP001519460">
    <property type="component" value="Unassembled WGS sequence"/>
</dbReference>
<comment type="caution">
    <text evidence="2">The sequence shown here is derived from an EMBL/GenBank/DDBJ whole genome shotgun (WGS) entry which is preliminary data.</text>
</comment>
<evidence type="ECO:0000256" key="1">
    <source>
        <dbReference type="SAM" id="MobiDB-lite"/>
    </source>
</evidence>
<feature type="region of interest" description="Disordered" evidence="1">
    <location>
        <begin position="68"/>
        <end position="90"/>
    </location>
</feature>
<feature type="region of interest" description="Disordered" evidence="1">
    <location>
        <begin position="1"/>
        <end position="20"/>
    </location>
</feature>
<sequence>MEPDYPIISLGQHPPTDRGIDSPVEKMLAAAATHGRHGSAHHRPVRVQALKLVDGWGTSILQLSCCNGRSTQGKNKTRYRRRSMHRTAPD</sequence>
<keyword evidence="3" id="KW-1185">Reference proteome</keyword>
<evidence type="ECO:0000313" key="3">
    <source>
        <dbReference type="Proteomes" id="UP001519460"/>
    </source>
</evidence>
<accession>A0ABD0K4Z8</accession>
<gene>
    <name evidence="2" type="ORF">BaRGS_00026918</name>
</gene>